<dbReference type="InterPro" id="IPR028087">
    <property type="entry name" value="Tad_N"/>
</dbReference>
<evidence type="ECO:0000259" key="2">
    <source>
        <dbReference type="Pfam" id="PF13400"/>
    </source>
</evidence>
<sequence>MTRWLHALRTNTASDRGSVTLYFLGFGIIMIGLLALMADMGRYMKASADSEDLAAEAARAAGQQIDPADAIGGHGTVVDPAGAEQAATDFLRQAEADGSALVSADGQTITVTVHDTYEPILLDGFGFGDFSVTARSTATLVRTDPEG</sequence>
<dbReference type="RefSeq" id="WP_282546265.1">
    <property type="nucleotide sequence ID" value="NZ_JASCIQ010000044.1"/>
</dbReference>
<dbReference type="Proteomes" id="UP001223978">
    <property type="component" value="Unassembled WGS sequence"/>
</dbReference>
<accession>A0ABT6SMB0</accession>
<gene>
    <name evidence="3" type="ORF">QIS96_31620</name>
</gene>
<feature type="domain" description="Putative Flp pilus-assembly TadG-like N-terminal" evidence="2">
    <location>
        <begin position="17"/>
        <end position="64"/>
    </location>
</feature>
<evidence type="ECO:0000313" key="3">
    <source>
        <dbReference type="EMBL" id="MDI3408356.1"/>
    </source>
</evidence>
<protein>
    <recommendedName>
        <fullName evidence="2">Putative Flp pilus-assembly TadG-like N-terminal domain-containing protein</fullName>
    </recommendedName>
</protein>
<keyword evidence="4" id="KW-1185">Reference proteome</keyword>
<reference evidence="3 4" key="1">
    <citation type="submission" date="2023-05" db="EMBL/GenBank/DDBJ databases">
        <title>Draft genome sequence of Streptomyces sp. B-S-A6 isolated from a cave soil in Thailand.</title>
        <authorList>
            <person name="Chamroensaksri N."/>
            <person name="Muangham S."/>
        </authorList>
    </citation>
    <scope>NUCLEOTIDE SEQUENCE [LARGE SCALE GENOMIC DNA]</scope>
    <source>
        <strain evidence="3 4">B-S-A6</strain>
    </source>
</reference>
<name>A0ABT6SMB0_9ACTN</name>
<dbReference type="EMBL" id="JASCIQ010000044">
    <property type="protein sequence ID" value="MDI3408356.1"/>
    <property type="molecule type" value="Genomic_DNA"/>
</dbReference>
<keyword evidence="1" id="KW-1133">Transmembrane helix</keyword>
<keyword evidence="1" id="KW-0812">Transmembrane</keyword>
<keyword evidence="1" id="KW-0472">Membrane</keyword>
<evidence type="ECO:0000256" key="1">
    <source>
        <dbReference type="SAM" id="Phobius"/>
    </source>
</evidence>
<comment type="caution">
    <text evidence="3">The sequence shown here is derived from an EMBL/GenBank/DDBJ whole genome shotgun (WGS) entry which is preliminary data.</text>
</comment>
<proteinExistence type="predicted"/>
<evidence type="ECO:0000313" key="4">
    <source>
        <dbReference type="Proteomes" id="UP001223978"/>
    </source>
</evidence>
<dbReference type="Pfam" id="PF13400">
    <property type="entry name" value="Tad"/>
    <property type="match status" value="1"/>
</dbReference>
<organism evidence="3 4">
    <name type="scientific">Streptomyces cavernicola</name>
    <dbReference type="NCBI Taxonomy" id="3043613"/>
    <lineage>
        <taxon>Bacteria</taxon>
        <taxon>Bacillati</taxon>
        <taxon>Actinomycetota</taxon>
        <taxon>Actinomycetes</taxon>
        <taxon>Kitasatosporales</taxon>
        <taxon>Streptomycetaceae</taxon>
        <taxon>Streptomyces</taxon>
    </lineage>
</organism>
<feature type="transmembrane region" description="Helical" evidence="1">
    <location>
        <begin position="20"/>
        <end position="38"/>
    </location>
</feature>